<dbReference type="PROSITE" id="PS50111">
    <property type="entry name" value="CHEMOTAXIS_TRANSDUC_2"/>
    <property type="match status" value="1"/>
</dbReference>
<dbReference type="KEGG" id="ptw:TUM18999_25060"/>
<dbReference type="Pfam" id="PF00015">
    <property type="entry name" value="MCPsignal"/>
    <property type="match status" value="1"/>
</dbReference>
<dbReference type="CDD" id="cd00130">
    <property type="entry name" value="PAS"/>
    <property type="match status" value="2"/>
</dbReference>
<dbReference type="GO" id="GO:0006935">
    <property type="term" value="P:chemotaxis"/>
    <property type="evidence" value="ECO:0007669"/>
    <property type="project" value="UniProtKB-ARBA"/>
</dbReference>
<dbReference type="AlphaFoldDB" id="A0A6J4E4L9"/>
<evidence type="ECO:0000256" key="1">
    <source>
        <dbReference type="PROSITE-ProRule" id="PRU00284"/>
    </source>
</evidence>
<dbReference type="InterPro" id="IPR050903">
    <property type="entry name" value="Bact_Chemotaxis_MeTrfase"/>
</dbReference>
<dbReference type="SMART" id="SM00086">
    <property type="entry name" value="PAC"/>
    <property type="match status" value="2"/>
</dbReference>
<proteinExistence type="predicted"/>
<dbReference type="SMART" id="SM00283">
    <property type="entry name" value="MA"/>
    <property type="match status" value="1"/>
</dbReference>
<dbReference type="EMBL" id="AP023189">
    <property type="protein sequence ID" value="BCG24315.1"/>
    <property type="molecule type" value="Genomic_DNA"/>
</dbReference>
<evidence type="ECO:0000259" key="4">
    <source>
        <dbReference type="PROSITE" id="PS50113"/>
    </source>
</evidence>
<feature type="domain" description="PAC" evidence="4">
    <location>
        <begin position="93"/>
        <end position="145"/>
    </location>
</feature>
<dbReference type="PANTHER" id="PTHR24422">
    <property type="entry name" value="CHEMOTAXIS PROTEIN METHYLTRANSFERASE"/>
    <property type="match status" value="1"/>
</dbReference>
<sequence>MLFNRKSGVSPATRTPQDEVNLRRLRAVEDNVASICFTPQGEVITANPLFLQVVGYSEQEIVGKHHRIFCEDSFRNSSAYERFWASLANGISQRGVFKRIAKNGSVIWLEATYFPVKDESGRVVEVLKIASDVTQKHSDLLVLAALSDALRRSMAMIEFTPEGVIVDANDNFLHLMGYSLGGLKGRHHRMLCLDEFYKENPDFWANLKAGNFYRGHFERKTSSGNTVHIEASYNPVKDESGTVFKVVKFAIDVTEQVRRNEEVRRAAELSFSTAEETAQISNRGMGSLDQSVAISATTLTMVNTAVDLISKLSLQAKDIENIVTTIQGVAEQTNLLALNAAIEAARAGDMGRGFAVVADEVRQLAGRTSGATIEIKSVVTENVKMTQQIDDYMKKIEASAQENNAQISTVATIMGEISRGAEHVAKVVSALFK</sequence>
<accession>A0A6J4E4L9</accession>
<reference evidence="5 6" key="1">
    <citation type="submission" date="2020-05" db="EMBL/GenBank/DDBJ databases">
        <title>Characterization of novel class B3 metallo-beta-lactamase from novel Pseudomonas species.</title>
        <authorList>
            <person name="Yamada K."/>
            <person name="Aoki K."/>
            <person name="Ishii Y."/>
        </authorList>
    </citation>
    <scope>NUCLEOTIDE SEQUENCE [LARGE SCALE GENOMIC DNA]</scope>
    <source>
        <strain evidence="5 6">TUM18999</strain>
    </source>
</reference>
<evidence type="ECO:0000259" key="2">
    <source>
        <dbReference type="PROSITE" id="PS50111"/>
    </source>
</evidence>
<dbReference type="Pfam" id="PF08447">
    <property type="entry name" value="PAS_3"/>
    <property type="match status" value="2"/>
</dbReference>
<feature type="domain" description="Methyl-accepting transducer" evidence="2">
    <location>
        <begin position="261"/>
        <end position="433"/>
    </location>
</feature>
<dbReference type="SUPFAM" id="SSF58104">
    <property type="entry name" value="Methyl-accepting chemotaxis protein (MCP) signaling domain"/>
    <property type="match status" value="1"/>
</dbReference>
<evidence type="ECO:0000313" key="5">
    <source>
        <dbReference type="EMBL" id="BCG24315.1"/>
    </source>
</evidence>
<dbReference type="Gene3D" id="1.10.287.950">
    <property type="entry name" value="Methyl-accepting chemotaxis protein"/>
    <property type="match status" value="1"/>
</dbReference>
<dbReference type="PANTHER" id="PTHR24422:SF10">
    <property type="entry name" value="CHEMOTAXIS PROTEIN METHYLTRANSFERASE 2"/>
    <property type="match status" value="1"/>
</dbReference>
<dbReference type="GO" id="GO:0007165">
    <property type="term" value="P:signal transduction"/>
    <property type="evidence" value="ECO:0007669"/>
    <property type="project" value="UniProtKB-KW"/>
</dbReference>
<keyword evidence="1" id="KW-0807">Transducer</keyword>
<dbReference type="NCBIfam" id="TIGR00229">
    <property type="entry name" value="sensory_box"/>
    <property type="match status" value="2"/>
</dbReference>
<name>A0A6J4E4L9_9PSED</name>
<dbReference type="InterPro" id="IPR035965">
    <property type="entry name" value="PAS-like_dom_sf"/>
</dbReference>
<feature type="domain" description="PAS" evidence="3">
    <location>
        <begin position="40"/>
        <end position="64"/>
    </location>
</feature>
<dbReference type="InterPro" id="IPR001610">
    <property type="entry name" value="PAC"/>
</dbReference>
<protein>
    <submittedName>
        <fullName evidence="5">Chemotaxis transducer</fullName>
    </submittedName>
</protein>
<dbReference type="GO" id="GO:0016020">
    <property type="term" value="C:membrane"/>
    <property type="evidence" value="ECO:0007669"/>
    <property type="project" value="InterPro"/>
</dbReference>
<dbReference type="Gene3D" id="3.30.450.20">
    <property type="entry name" value="PAS domain"/>
    <property type="match status" value="2"/>
</dbReference>
<organism evidence="5 6">
    <name type="scientific">Pseudomonas tohonis</name>
    <dbReference type="NCBI Taxonomy" id="2725477"/>
    <lineage>
        <taxon>Bacteria</taxon>
        <taxon>Pseudomonadati</taxon>
        <taxon>Pseudomonadota</taxon>
        <taxon>Gammaproteobacteria</taxon>
        <taxon>Pseudomonadales</taxon>
        <taxon>Pseudomonadaceae</taxon>
        <taxon>Pseudomonas</taxon>
    </lineage>
</organism>
<dbReference type="InterPro" id="IPR000014">
    <property type="entry name" value="PAS"/>
</dbReference>
<dbReference type="InterPro" id="IPR013655">
    <property type="entry name" value="PAS_fold_3"/>
</dbReference>
<dbReference type="SUPFAM" id="SSF55785">
    <property type="entry name" value="PYP-like sensor domain (PAS domain)"/>
    <property type="match status" value="2"/>
</dbReference>
<gene>
    <name evidence="5" type="ORF">TUM18999_25060</name>
</gene>
<dbReference type="PROSITE" id="PS50112">
    <property type="entry name" value="PAS"/>
    <property type="match status" value="1"/>
</dbReference>
<evidence type="ECO:0000313" key="6">
    <source>
        <dbReference type="Proteomes" id="UP000509383"/>
    </source>
</evidence>
<dbReference type="PROSITE" id="PS50113">
    <property type="entry name" value="PAC"/>
    <property type="match status" value="2"/>
</dbReference>
<feature type="domain" description="PAC" evidence="4">
    <location>
        <begin position="213"/>
        <end position="265"/>
    </location>
</feature>
<evidence type="ECO:0000259" key="3">
    <source>
        <dbReference type="PROSITE" id="PS50112"/>
    </source>
</evidence>
<dbReference type="InterPro" id="IPR000700">
    <property type="entry name" value="PAS-assoc_C"/>
</dbReference>
<dbReference type="Proteomes" id="UP000509383">
    <property type="component" value="Chromosome"/>
</dbReference>
<dbReference type="InterPro" id="IPR004089">
    <property type="entry name" value="MCPsignal_dom"/>
</dbReference>
<dbReference type="SMART" id="SM00091">
    <property type="entry name" value="PAS"/>
    <property type="match status" value="2"/>
</dbReference>